<organism evidence="2 3">
    <name type="scientific">Tetragonisca angustula</name>
    <dbReference type="NCBI Taxonomy" id="166442"/>
    <lineage>
        <taxon>Eukaryota</taxon>
        <taxon>Metazoa</taxon>
        <taxon>Ecdysozoa</taxon>
        <taxon>Arthropoda</taxon>
        <taxon>Hexapoda</taxon>
        <taxon>Insecta</taxon>
        <taxon>Pterygota</taxon>
        <taxon>Neoptera</taxon>
        <taxon>Endopterygota</taxon>
        <taxon>Hymenoptera</taxon>
        <taxon>Apocrita</taxon>
        <taxon>Aculeata</taxon>
        <taxon>Apoidea</taxon>
        <taxon>Anthophila</taxon>
        <taxon>Apidae</taxon>
        <taxon>Tetragonisca</taxon>
    </lineage>
</organism>
<comment type="caution">
    <text evidence="2">The sequence shown here is derived from an EMBL/GenBank/DDBJ whole genome shotgun (WGS) entry which is preliminary data.</text>
</comment>
<proteinExistence type="predicted"/>
<keyword evidence="3" id="KW-1185">Reference proteome</keyword>
<evidence type="ECO:0000313" key="3">
    <source>
        <dbReference type="Proteomes" id="UP001432146"/>
    </source>
</evidence>
<reference evidence="2 3" key="1">
    <citation type="submission" date="2024-05" db="EMBL/GenBank/DDBJ databases">
        <title>The nuclear and mitochondrial genome assemblies of Tetragonisca angustula (Apidae: Meliponini), a tiny yet remarkable pollinator in the Neotropics.</title>
        <authorList>
            <person name="Ferrari R."/>
            <person name="Ricardo P.C."/>
            <person name="Dias F.C."/>
            <person name="Araujo N.S."/>
            <person name="Soares D.O."/>
            <person name="Zhou Q.-S."/>
            <person name="Zhu C.-D."/>
            <person name="Coutinho L."/>
            <person name="Airas M.C."/>
            <person name="Batista T.M."/>
        </authorList>
    </citation>
    <scope>NUCLEOTIDE SEQUENCE [LARGE SCALE GENOMIC DNA]</scope>
    <source>
        <strain evidence="2">ASF017062</strain>
        <tissue evidence="2">Abdomen</tissue>
    </source>
</reference>
<dbReference type="EMBL" id="JAWNGG020000095">
    <property type="protein sequence ID" value="KAK9302445.1"/>
    <property type="molecule type" value="Genomic_DNA"/>
</dbReference>
<evidence type="ECO:0000256" key="1">
    <source>
        <dbReference type="SAM" id="MobiDB-lite"/>
    </source>
</evidence>
<feature type="compositionally biased region" description="Basic and acidic residues" evidence="1">
    <location>
        <begin position="30"/>
        <end position="40"/>
    </location>
</feature>
<dbReference type="AlphaFoldDB" id="A0AAW0ZXL9"/>
<gene>
    <name evidence="2" type="ORF">QLX08_005519</name>
</gene>
<sequence length="73" mass="8187">MRKVISGGVSFPVVEWGEAPSPTRRSGRIYGEDDRGRHGFLDNIQSRSPREDRYNLPQPNGNLRGILKEGSGY</sequence>
<accession>A0AAW0ZXL9</accession>
<dbReference type="Proteomes" id="UP001432146">
    <property type="component" value="Unassembled WGS sequence"/>
</dbReference>
<feature type="region of interest" description="Disordered" evidence="1">
    <location>
        <begin position="15"/>
        <end position="73"/>
    </location>
</feature>
<evidence type="ECO:0000313" key="2">
    <source>
        <dbReference type="EMBL" id="KAK9302445.1"/>
    </source>
</evidence>
<protein>
    <submittedName>
        <fullName evidence="2">Uncharacterized protein</fullName>
    </submittedName>
</protein>
<name>A0AAW0ZXL9_9HYME</name>